<dbReference type="SMART" id="SM00295">
    <property type="entry name" value="B41"/>
    <property type="match status" value="1"/>
</dbReference>
<dbReference type="PANTHER" id="PTHR23280:SF32">
    <property type="entry name" value="FI22325P1"/>
    <property type="match status" value="1"/>
</dbReference>
<dbReference type="InterPro" id="IPR019748">
    <property type="entry name" value="FERM_central"/>
</dbReference>
<sequence>MVLCFRVKFYPSDPMKLKEEITRYFLFLQLRRDLHHGRLLCSPSDANELAGYIIQSEVGDYDPQDHPSGYITQFKMLPKQTQKQEEKIAEFHKKFRSQVPSEAEGNFLKKAATLETYGVDPHPVKDQKGNQMYLGVTHLGIVTFQGNKRTHLFKWPQLTKIAFEGKMFIVHVIINE</sequence>
<dbReference type="PROSITE" id="PS50057">
    <property type="entry name" value="FERM_3"/>
    <property type="match status" value="1"/>
</dbReference>
<dbReference type="InterPro" id="IPR019749">
    <property type="entry name" value="Band_41_domain"/>
</dbReference>
<comment type="caution">
    <text evidence="2">The sequence shown here is derived from an EMBL/GenBank/DDBJ whole genome shotgun (WGS) entry which is preliminary data.</text>
</comment>
<feature type="non-terminal residue" evidence="2">
    <location>
        <position position="1"/>
    </location>
</feature>
<reference evidence="2" key="1">
    <citation type="journal article" date="2023" name="Mol. Biol. Evol.">
        <title>Third-Generation Sequencing Reveals the Adaptive Role of the Epigenome in Three Deep-Sea Polychaetes.</title>
        <authorList>
            <person name="Perez M."/>
            <person name="Aroh O."/>
            <person name="Sun Y."/>
            <person name="Lan Y."/>
            <person name="Juniper S.K."/>
            <person name="Young C.R."/>
            <person name="Angers B."/>
            <person name="Qian P.Y."/>
        </authorList>
    </citation>
    <scope>NUCLEOTIDE SEQUENCE</scope>
    <source>
        <strain evidence="2">P08H-3</strain>
    </source>
</reference>
<dbReference type="SUPFAM" id="SSF50729">
    <property type="entry name" value="PH domain-like"/>
    <property type="match status" value="1"/>
</dbReference>
<dbReference type="Proteomes" id="UP001208570">
    <property type="component" value="Unassembled WGS sequence"/>
</dbReference>
<gene>
    <name evidence="2" type="ORF">LSH36_79g04025</name>
</gene>
<dbReference type="InterPro" id="IPR018980">
    <property type="entry name" value="FERM_PH-like_C"/>
</dbReference>
<proteinExistence type="predicted"/>
<dbReference type="InterPro" id="IPR011993">
    <property type="entry name" value="PH-like_dom_sf"/>
</dbReference>
<dbReference type="AlphaFoldDB" id="A0AAD9K1Z8"/>
<dbReference type="CDD" id="cd14473">
    <property type="entry name" value="FERM_B-lobe"/>
    <property type="match status" value="1"/>
</dbReference>
<dbReference type="SUPFAM" id="SSF47031">
    <property type="entry name" value="Second domain of FERM"/>
    <property type="match status" value="1"/>
</dbReference>
<dbReference type="FunFam" id="1.20.80.10:FF:000006">
    <property type="entry name" value="FERM domain-containing protein 5 isoform X1"/>
    <property type="match status" value="1"/>
</dbReference>
<dbReference type="Gene3D" id="1.20.80.10">
    <property type="match status" value="1"/>
</dbReference>
<dbReference type="PRINTS" id="PR00935">
    <property type="entry name" value="BAND41"/>
</dbReference>
<dbReference type="InterPro" id="IPR014352">
    <property type="entry name" value="FERM/acyl-CoA-bd_prot_sf"/>
</dbReference>
<evidence type="ECO:0000313" key="2">
    <source>
        <dbReference type="EMBL" id="KAK2163444.1"/>
    </source>
</evidence>
<organism evidence="2 3">
    <name type="scientific">Paralvinella palmiformis</name>
    <dbReference type="NCBI Taxonomy" id="53620"/>
    <lineage>
        <taxon>Eukaryota</taxon>
        <taxon>Metazoa</taxon>
        <taxon>Spiralia</taxon>
        <taxon>Lophotrochozoa</taxon>
        <taxon>Annelida</taxon>
        <taxon>Polychaeta</taxon>
        <taxon>Sedentaria</taxon>
        <taxon>Canalipalpata</taxon>
        <taxon>Terebellida</taxon>
        <taxon>Terebelliformia</taxon>
        <taxon>Alvinellidae</taxon>
        <taxon>Paralvinella</taxon>
    </lineage>
</organism>
<dbReference type="GO" id="GO:0031032">
    <property type="term" value="P:actomyosin structure organization"/>
    <property type="evidence" value="ECO:0007669"/>
    <property type="project" value="TreeGrafter"/>
</dbReference>
<dbReference type="Pfam" id="PF09380">
    <property type="entry name" value="FERM_C"/>
    <property type="match status" value="1"/>
</dbReference>
<protein>
    <recommendedName>
        <fullName evidence="1">FERM domain-containing protein</fullName>
    </recommendedName>
</protein>
<evidence type="ECO:0000259" key="1">
    <source>
        <dbReference type="PROSITE" id="PS50057"/>
    </source>
</evidence>
<dbReference type="EMBL" id="JAODUP010000079">
    <property type="protein sequence ID" value="KAK2163444.1"/>
    <property type="molecule type" value="Genomic_DNA"/>
</dbReference>
<accession>A0AAD9K1Z8</accession>
<dbReference type="InterPro" id="IPR000299">
    <property type="entry name" value="FERM_domain"/>
</dbReference>
<dbReference type="Gene3D" id="2.30.29.30">
    <property type="entry name" value="Pleckstrin-homology domain (PH domain)/Phosphotyrosine-binding domain (PTB)"/>
    <property type="match status" value="1"/>
</dbReference>
<dbReference type="GO" id="GO:0005856">
    <property type="term" value="C:cytoskeleton"/>
    <property type="evidence" value="ECO:0007669"/>
    <property type="project" value="TreeGrafter"/>
</dbReference>
<keyword evidence="3" id="KW-1185">Reference proteome</keyword>
<evidence type="ECO:0000313" key="3">
    <source>
        <dbReference type="Proteomes" id="UP001208570"/>
    </source>
</evidence>
<name>A0AAD9K1Z8_9ANNE</name>
<dbReference type="InterPro" id="IPR035963">
    <property type="entry name" value="FERM_2"/>
</dbReference>
<dbReference type="Pfam" id="PF00373">
    <property type="entry name" value="FERM_M"/>
    <property type="match status" value="1"/>
</dbReference>
<dbReference type="PANTHER" id="PTHR23280">
    <property type="entry name" value="4.1 G PROTEIN"/>
    <property type="match status" value="1"/>
</dbReference>
<feature type="domain" description="FERM" evidence="1">
    <location>
        <begin position="1"/>
        <end position="176"/>
    </location>
</feature>